<evidence type="ECO:0000256" key="1">
    <source>
        <dbReference type="SAM" id="MobiDB-lite"/>
    </source>
</evidence>
<dbReference type="GeneID" id="36556823"/>
<dbReference type="EMBL" id="MSFO01000003">
    <property type="protein sequence ID" value="PLB51197.1"/>
    <property type="molecule type" value="Genomic_DNA"/>
</dbReference>
<dbReference type="VEuPathDB" id="FungiDB:P170DRAFT_436271"/>
<feature type="compositionally biased region" description="Low complexity" evidence="1">
    <location>
        <begin position="110"/>
        <end position="132"/>
    </location>
</feature>
<feature type="region of interest" description="Disordered" evidence="1">
    <location>
        <begin position="106"/>
        <end position="289"/>
    </location>
</feature>
<proteinExistence type="predicted"/>
<comment type="caution">
    <text evidence="2">The sequence shown here is derived from an EMBL/GenBank/DDBJ whole genome shotgun (WGS) entry which is preliminary data.</text>
</comment>
<name>A0A2I2GED7_9EURO</name>
<dbReference type="RefSeq" id="XP_024706499.1">
    <property type="nucleotide sequence ID" value="XM_024849124.1"/>
</dbReference>
<feature type="compositionally biased region" description="Polar residues" evidence="1">
    <location>
        <begin position="273"/>
        <end position="289"/>
    </location>
</feature>
<protein>
    <submittedName>
        <fullName evidence="2">Uncharacterized protein</fullName>
    </submittedName>
</protein>
<feature type="compositionally biased region" description="Basic and acidic residues" evidence="1">
    <location>
        <begin position="212"/>
        <end position="221"/>
    </location>
</feature>
<organism evidence="2 3">
    <name type="scientific">Aspergillus steynii IBT 23096</name>
    <dbReference type="NCBI Taxonomy" id="1392250"/>
    <lineage>
        <taxon>Eukaryota</taxon>
        <taxon>Fungi</taxon>
        <taxon>Dikarya</taxon>
        <taxon>Ascomycota</taxon>
        <taxon>Pezizomycotina</taxon>
        <taxon>Eurotiomycetes</taxon>
        <taxon>Eurotiomycetidae</taxon>
        <taxon>Eurotiales</taxon>
        <taxon>Aspergillaceae</taxon>
        <taxon>Aspergillus</taxon>
        <taxon>Aspergillus subgen. Circumdati</taxon>
    </lineage>
</organism>
<reference evidence="2 3" key="1">
    <citation type="submission" date="2016-12" db="EMBL/GenBank/DDBJ databases">
        <title>The genomes of Aspergillus section Nigri reveals drivers in fungal speciation.</title>
        <authorList>
            <consortium name="DOE Joint Genome Institute"/>
            <person name="Vesth T.C."/>
            <person name="Nybo J."/>
            <person name="Theobald S."/>
            <person name="Brandl J."/>
            <person name="Frisvad J.C."/>
            <person name="Nielsen K.F."/>
            <person name="Lyhne E.K."/>
            <person name="Kogle M.E."/>
            <person name="Kuo A."/>
            <person name="Riley R."/>
            <person name="Clum A."/>
            <person name="Nolan M."/>
            <person name="Lipzen A."/>
            <person name="Salamov A."/>
            <person name="Henrissat B."/>
            <person name="Wiebenga A."/>
            <person name="De Vries R.P."/>
            <person name="Grigoriev I.V."/>
            <person name="Mortensen U.H."/>
            <person name="Andersen M.R."/>
            <person name="Baker S.E."/>
        </authorList>
    </citation>
    <scope>NUCLEOTIDE SEQUENCE [LARGE SCALE GENOMIC DNA]</scope>
    <source>
        <strain evidence="2 3">IBT 23096</strain>
    </source>
</reference>
<dbReference type="AlphaFoldDB" id="A0A2I2GED7"/>
<dbReference type="Proteomes" id="UP000234275">
    <property type="component" value="Unassembled WGS sequence"/>
</dbReference>
<feature type="compositionally biased region" description="Polar residues" evidence="1">
    <location>
        <begin position="1"/>
        <end position="12"/>
    </location>
</feature>
<keyword evidence="3" id="KW-1185">Reference proteome</keyword>
<feature type="region of interest" description="Disordered" evidence="1">
    <location>
        <begin position="1"/>
        <end position="37"/>
    </location>
</feature>
<gene>
    <name evidence="2" type="ORF">P170DRAFT_436271</name>
</gene>
<sequence length="289" mass="31793">MAPVRTQPSLNPTVEDVNEDMGHGADPGDPGGNGKQLSWPEIFARHESVLSSHLDMLCSVKGNVTSDADMFRMVTTMAEKTNKLMTQFKVMKSQLQKPKHNAFTLAQDKTTSFSSDTPLSTSTSSHDASSRSSHSKERKKRPGKDESNTVNDDDFPAEMLRSQKRKRVDVTLPGNDENVRNVTPVSMETEDISEEVQRRLKIKEEKRKKRNAKPEKRKRDSLASNGSTSSPGATSKPRKKAKIAIVGARDEEATSGATGNGGNRIRRFDGISNPDSIATALQGSKRQKQ</sequence>
<evidence type="ECO:0000313" key="2">
    <source>
        <dbReference type="EMBL" id="PLB51197.1"/>
    </source>
</evidence>
<dbReference type="OrthoDB" id="4509809at2759"/>
<feature type="compositionally biased region" description="Basic and acidic residues" evidence="1">
    <location>
        <begin position="195"/>
        <end position="205"/>
    </location>
</feature>
<feature type="compositionally biased region" description="Polar residues" evidence="1">
    <location>
        <begin position="222"/>
        <end position="233"/>
    </location>
</feature>
<accession>A0A2I2GED7</accession>
<evidence type="ECO:0000313" key="3">
    <source>
        <dbReference type="Proteomes" id="UP000234275"/>
    </source>
</evidence>